<organism evidence="1 2">
    <name type="scientific">Glossina pallidipes</name>
    <name type="common">Tsetse fly</name>
    <dbReference type="NCBI Taxonomy" id="7398"/>
    <lineage>
        <taxon>Eukaryota</taxon>
        <taxon>Metazoa</taxon>
        <taxon>Ecdysozoa</taxon>
        <taxon>Arthropoda</taxon>
        <taxon>Hexapoda</taxon>
        <taxon>Insecta</taxon>
        <taxon>Pterygota</taxon>
        <taxon>Neoptera</taxon>
        <taxon>Endopterygota</taxon>
        <taxon>Diptera</taxon>
        <taxon>Brachycera</taxon>
        <taxon>Muscomorpha</taxon>
        <taxon>Hippoboscoidea</taxon>
        <taxon>Glossinidae</taxon>
        <taxon>Glossina</taxon>
    </lineage>
</organism>
<sequence length="107" mass="11605">MMHEVLVLLISLYITIVTVINATVTVTTATITATTTTTTTATTTTQTSSPCSVSPISSKTFTNGKFLSSLNPTELTYDGVIKGGLTQNSKENNIFSYFLYFTYEINL</sequence>
<evidence type="ECO:0000313" key="1">
    <source>
        <dbReference type="EnsemblMetazoa" id="GPAI001428-PA"/>
    </source>
</evidence>
<dbReference type="EnsemblMetazoa" id="GPAI001428-RA">
    <property type="protein sequence ID" value="GPAI001428-PA"/>
    <property type="gene ID" value="GPAI001428"/>
</dbReference>
<reference evidence="2" key="1">
    <citation type="submission" date="2014-03" db="EMBL/GenBank/DDBJ databases">
        <authorList>
            <person name="Aksoy S."/>
            <person name="Warren W."/>
            <person name="Wilson R.K."/>
        </authorList>
    </citation>
    <scope>NUCLEOTIDE SEQUENCE [LARGE SCALE GENOMIC DNA]</scope>
    <source>
        <strain evidence="2">IAEA</strain>
    </source>
</reference>
<accession>A0A1A9Z256</accession>
<dbReference type="Proteomes" id="UP000092445">
    <property type="component" value="Unassembled WGS sequence"/>
</dbReference>
<keyword evidence="2" id="KW-1185">Reference proteome</keyword>
<dbReference type="AlphaFoldDB" id="A0A1A9Z256"/>
<reference evidence="1" key="2">
    <citation type="submission" date="2020-05" db="UniProtKB">
        <authorList>
            <consortium name="EnsemblMetazoa"/>
        </authorList>
    </citation>
    <scope>IDENTIFICATION</scope>
    <source>
        <strain evidence="1">IAEA</strain>
    </source>
</reference>
<name>A0A1A9Z256_GLOPL</name>
<dbReference type="VEuPathDB" id="VectorBase:GPAI001428"/>
<protein>
    <submittedName>
        <fullName evidence="1">Uncharacterized protein</fullName>
    </submittedName>
</protein>
<proteinExistence type="predicted"/>
<evidence type="ECO:0000313" key="2">
    <source>
        <dbReference type="Proteomes" id="UP000092445"/>
    </source>
</evidence>